<dbReference type="AlphaFoldDB" id="A0A4Q1DBU7"/>
<keyword evidence="5" id="KW-1185">Reference proteome</keyword>
<feature type="domain" description="Glycosyltransferase subfamily 4-like N-terminal" evidence="3">
    <location>
        <begin position="81"/>
        <end position="170"/>
    </location>
</feature>
<evidence type="ECO:0000313" key="4">
    <source>
        <dbReference type="EMBL" id="RXK86265.1"/>
    </source>
</evidence>
<name>A0A4Q1DBU7_9BACT</name>
<dbReference type="Pfam" id="PF00534">
    <property type="entry name" value="Glycos_transf_1"/>
    <property type="match status" value="1"/>
</dbReference>
<sequence>MAKIILDCDPMRFPYSGLYYYCLNLGLHINQLLAKQNQEPMNFYVPPSQQTAFGAPGIHIVKSKWHKLPYFRAFLNDCKVWHAPFQMGRIMPAVQKNRNTKLVLTIHDLNFLHEGKPLSKQQQNLEHVQNNISKSDAIVCISEFTKQDVLNNCDVGNKLVRVIHNGVNVDNTMPLTPRAYTPRKPFLFGIGYLNSKKNYHVLLPLLKETPEYELVLAGKIDDQDYVEAMRQKAVELGISNRLHIIGTVSDEDRAWYFKNCNAFLHPSLAEGFGIPIVEAMYFGKPVFLSDRTSIPEIAGDLGFYFRSFEPEHMTLTFKNGMEKFKTSSGMSQSLQQKARSFSWEKAAREYLALYQSLC</sequence>
<dbReference type="InterPro" id="IPR028098">
    <property type="entry name" value="Glyco_trans_4-like_N"/>
</dbReference>
<dbReference type="InterPro" id="IPR001296">
    <property type="entry name" value="Glyco_trans_1"/>
</dbReference>
<evidence type="ECO:0000313" key="5">
    <source>
        <dbReference type="Proteomes" id="UP000290545"/>
    </source>
</evidence>
<dbReference type="SUPFAM" id="SSF53756">
    <property type="entry name" value="UDP-Glycosyltransferase/glycogen phosphorylase"/>
    <property type="match status" value="1"/>
</dbReference>
<dbReference type="CDD" id="cd03809">
    <property type="entry name" value="GT4_MtfB-like"/>
    <property type="match status" value="1"/>
</dbReference>
<reference evidence="4 5" key="1">
    <citation type="submission" date="2019-01" db="EMBL/GenBank/DDBJ databases">
        <title>Filimonas sp. strain TTM-71.</title>
        <authorList>
            <person name="Chen W.-M."/>
        </authorList>
    </citation>
    <scope>NUCLEOTIDE SEQUENCE [LARGE SCALE GENOMIC DNA]</scope>
    <source>
        <strain evidence="4 5">TTM-71</strain>
    </source>
</reference>
<dbReference type="Pfam" id="PF13439">
    <property type="entry name" value="Glyco_transf_4"/>
    <property type="match status" value="1"/>
</dbReference>
<dbReference type="OrthoDB" id="9801609at2"/>
<dbReference type="PANTHER" id="PTHR46401">
    <property type="entry name" value="GLYCOSYLTRANSFERASE WBBK-RELATED"/>
    <property type="match status" value="1"/>
</dbReference>
<dbReference type="GO" id="GO:0016757">
    <property type="term" value="F:glycosyltransferase activity"/>
    <property type="evidence" value="ECO:0007669"/>
    <property type="project" value="InterPro"/>
</dbReference>
<dbReference type="Gene3D" id="3.40.50.2000">
    <property type="entry name" value="Glycogen Phosphorylase B"/>
    <property type="match status" value="2"/>
</dbReference>
<protein>
    <submittedName>
        <fullName evidence="4">Glycosyltransferase family 1 protein</fullName>
    </submittedName>
</protein>
<keyword evidence="1 4" id="KW-0808">Transferase</keyword>
<dbReference type="RefSeq" id="WP_129002015.1">
    <property type="nucleotide sequence ID" value="NZ_SDHZ01000001.1"/>
</dbReference>
<comment type="caution">
    <text evidence="4">The sequence shown here is derived from an EMBL/GenBank/DDBJ whole genome shotgun (WGS) entry which is preliminary data.</text>
</comment>
<evidence type="ECO:0000259" key="2">
    <source>
        <dbReference type="Pfam" id="PF00534"/>
    </source>
</evidence>
<evidence type="ECO:0000259" key="3">
    <source>
        <dbReference type="Pfam" id="PF13439"/>
    </source>
</evidence>
<proteinExistence type="predicted"/>
<evidence type="ECO:0000256" key="1">
    <source>
        <dbReference type="ARBA" id="ARBA00022679"/>
    </source>
</evidence>
<gene>
    <name evidence="4" type="ORF">ESB13_05510</name>
</gene>
<dbReference type="PANTHER" id="PTHR46401:SF2">
    <property type="entry name" value="GLYCOSYLTRANSFERASE WBBK-RELATED"/>
    <property type="match status" value="1"/>
</dbReference>
<dbReference type="Proteomes" id="UP000290545">
    <property type="component" value="Unassembled WGS sequence"/>
</dbReference>
<dbReference type="EMBL" id="SDHZ01000001">
    <property type="protein sequence ID" value="RXK86265.1"/>
    <property type="molecule type" value="Genomic_DNA"/>
</dbReference>
<organism evidence="4 5">
    <name type="scientific">Filimonas effusa</name>
    <dbReference type="NCBI Taxonomy" id="2508721"/>
    <lineage>
        <taxon>Bacteria</taxon>
        <taxon>Pseudomonadati</taxon>
        <taxon>Bacteroidota</taxon>
        <taxon>Chitinophagia</taxon>
        <taxon>Chitinophagales</taxon>
        <taxon>Chitinophagaceae</taxon>
        <taxon>Filimonas</taxon>
    </lineage>
</organism>
<feature type="domain" description="Glycosyl transferase family 1" evidence="2">
    <location>
        <begin position="183"/>
        <end position="339"/>
    </location>
</feature>
<accession>A0A4Q1DBU7</accession>